<accession>A0A073IMZ7</accession>
<comment type="caution">
    <text evidence="1">The sequence shown here is derived from an EMBL/GenBank/DDBJ whole genome shotgun (WGS) entry which is preliminary data.</text>
</comment>
<sequence>MAVYASVCNAWSSGGQLFLIWRDCVKWFFAAMVLRGLLPK</sequence>
<evidence type="ECO:0000313" key="2">
    <source>
        <dbReference type="Proteomes" id="UP000027734"/>
    </source>
</evidence>
<dbReference type="AlphaFoldDB" id="A0A073IMZ7"/>
<proteinExistence type="predicted"/>
<dbReference type="Proteomes" id="UP000027734">
    <property type="component" value="Unassembled WGS sequence"/>
</dbReference>
<protein>
    <submittedName>
        <fullName evidence="1">Uncharacterized protein</fullName>
    </submittedName>
</protein>
<dbReference type="STRING" id="1300350.Z948_1910"/>
<reference evidence="1 2" key="1">
    <citation type="submission" date="2014-01" db="EMBL/GenBank/DDBJ databases">
        <title>Sulfitobacter donghicola JCM 14565 Genome Sequencing.</title>
        <authorList>
            <person name="Lai Q."/>
            <person name="Hong Z."/>
        </authorList>
    </citation>
    <scope>NUCLEOTIDE SEQUENCE [LARGE SCALE GENOMIC DNA]</scope>
    <source>
        <strain evidence="1 2">JCM 14565</strain>
    </source>
</reference>
<gene>
    <name evidence="1" type="ORF">DSW25_03100</name>
</gene>
<name>A0A073IMZ7_9RHOB</name>
<dbReference type="EMBL" id="JAMC01000001">
    <property type="protein sequence ID" value="KEJ91089.1"/>
    <property type="molecule type" value="Genomic_DNA"/>
</dbReference>
<keyword evidence="2" id="KW-1185">Reference proteome</keyword>
<evidence type="ECO:0000313" key="1">
    <source>
        <dbReference type="EMBL" id="KEJ91089.1"/>
    </source>
</evidence>
<organism evidence="1 2">
    <name type="scientific">Sulfitobacter donghicola DSW-25 = KCTC 12864 = JCM 14565</name>
    <dbReference type="NCBI Taxonomy" id="1300350"/>
    <lineage>
        <taxon>Bacteria</taxon>
        <taxon>Pseudomonadati</taxon>
        <taxon>Pseudomonadota</taxon>
        <taxon>Alphaproteobacteria</taxon>
        <taxon>Rhodobacterales</taxon>
        <taxon>Roseobacteraceae</taxon>
        <taxon>Sulfitobacter</taxon>
    </lineage>
</organism>